<evidence type="ECO:0000256" key="3">
    <source>
        <dbReference type="ARBA" id="ARBA00012272"/>
    </source>
</evidence>
<dbReference type="EMBL" id="CM035427">
    <property type="protein sequence ID" value="KAH7307600.1"/>
    <property type="molecule type" value="Genomic_DNA"/>
</dbReference>
<evidence type="ECO:0000313" key="12">
    <source>
        <dbReference type="Proteomes" id="UP000825935"/>
    </source>
</evidence>
<comment type="similarity">
    <text evidence="8">Belongs to the polysaccharide lyase 1 family.</text>
</comment>
<evidence type="ECO:0000256" key="5">
    <source>
        <dbReference type="ARBA" id="ARBA00022729"/>
    </source>
</evidence>
<dbReference type="AlphaFoldDB" id="A0A8T2S8Z2"/>
<dbReference type="InterPro" id="IPR018082">
    <property type="entry name" value="AmbAllergen"/>
</dbReference>
<dbReference type="InterPro" id="IPR011050">
    <property type="entry name" value="Pectin_lyase_fold/virulence"/>
</dbReference>
<comment type="cofactor">
    <cofactor evidence="8">
        <name>Ca(2+)</name>
        <dbReference type="ChEBI" id="CHEBI:29108"/>
    </cofactor>
    <text evidence="8">Binds 1 Ca(2+) ion. Required for its activity.</text>
</comment>
<organism evidence="11 12">
    <name type="scientific">Ceratopteris richardii</name>
    <name type="common">Triangle waterfern</name>
    <dbReference type="NCBI Taxonomy" id="49495"/>
    <lineage>
        <taxon>Eukaryota</taxon>
        <taxon>Viridiplantae</taxon>
        <taxon>Streptophyta</taxon>
        <taxon>Embryophyta</taxon>
        <taxon>Tracheophyta</taxon>
        <taxon>Polypodiopsida</taxon>
        <taxon>Polypodiidae</taxon>
        <taxon>Polypodiales</taxon>
        <taxon>Pteridineae</taxon>
        <taxon>Pteridaceae</taxon>
        <taxon>Parkerioideae</taxon>
        <taxon>Ceratopteris</taxon>
    </lineage>
</organism>
<dbReference type="SMART" id="SM00656">
    <property type="entry name" value="Amb_all"/>
    <property type="match status" value="1"/>
</dbReference>
<accession>A0A8T2S8Z2</accession>
<dbReference type="SUPFAM" id="SSF51126">
    <property type="entry name" value="Pectin lyase-like"/>
    <property type="match status" value="1"/>
</dbReference>
<dbReference type="InterPro" id="IPR045032">
    <property type="entry name" value="PEL"/>
</dbReference>
<evidence type="ECO:0000256" key="7">
    <source>
        <dbReference type="ARBA" id="ARBA00023239"/>
    </source>
</evidence>
<feature type="transmembrane region" description="Helical" evidence="9">
    <location>
        <begin position="23"/>
        <end position="44"/>
    </location>
</feature>
<dbReference type="GO" id="GO:0030570">
    <property type="term" value="F:pectate lyase activity"/>
    <property type="evidence" value="ECO:0007669"/>
    <property type="project" value="UniProtKB-EC"/>
</dbReference>
<dbReference type="EC" id="4.2.2.2" evidence="3 8"/>
<proteinExistence type="inferred from homology"/>
<keyword evidence="9" id="KW-0812">Transmembrane</keyword>
<gene>
    <name evidence="11" type="ORF">KP509_22G068000</name>
</gene>
<dbReference type="GO" id="GO:0046872">
    <property type="term" value="F:metal ion binding"/>
    <property type="evidence" value="ECO:0007669"/>
    <property type="project" value="UniProtKB-KW"/>
</dbReference>
<evidence type="ECO:0000256" key="2">
    <source>
        <dbReference type="ARBA" id="ARBA00005220"/>
    </source>
</evidence>
<evidence type="ECO:0000259" key="10">
    <source>
        <dbReference type="SMART" id="SM00656"/>
    </source>
</evidence>
<dbReference type="PRINTS" id="PR00807">
    <property type="entry name" value="AMBALLERGEN"/>
</dbReference>
<evidence type="ECO:0000256" key="9">
    <source>
        <dbReference type="SAM" id="Phobius"/>
    </source>
</evidence>
<evidence type="ECO:0000256" key="6">
    <source>
        <dbReference type="ARBA" id="ARBA00022837"/>
    </source>
</evidence>
<keyword evidence="5" id="KW-0732">Signal</keyword>
<comment type="pathway">
    <text evidence="2 8">Glycan metabolism; pectin degradation; 2-dehydro-3-deoxy-D-gluconate from pectin: step 2/5.</text>
</comment>
<keyword evidence="9" id="KW-1133">Transmembrane helix</keyword>
<evidence type="ECO:0000313" key="11">
    <source>
        <dbReference type="EMBL" id="KAH7307600.1"/>
    </source>
</evidence>
<dbReference type="Pfam" id="PF00544">
    <property type="entry name" value="Pectate_lyase_4"/>
    <property type="match status" value="1"/>
</dbReference>
<dbReference type="OrthoDB" id="1637350at2759"/>
<dbReference type="Proteomes" id="UP000825935">
    <property type="component" value="Chromosome 22"/>
</dbReference>
<sequence>MVDTVLHCLSTSSFRPEQRKMGFQAFVTTVSAAFVTFTLWCVIAHELMMVEGRRFEASPKLLLPQMNGTKEGANARRKLGDSSSKGTFNQIDNCWRGDPNWAQDRKRLADCAIGYGSNTVGGKNGEYYLVTDDGDDAVNPSPGTLRYGAMQLTPLWIIFERDMNIHLQNELIIMSDKTIDGRGARVHIGNGPCLTIQDVDNVIIHGLHISNCQPGRPGDVRSSTAHVGYRQGSDGDGISVFSSHNVWIDHNTFSSSQDGLLDVIRGSTGITISNNAFTDHDKVMLLGHDDNFAADANMRISICFNRFGPGLVQRMPRCRLGYFHIFNNEYIEWGMYAIGGSANPTIISEHNRYQASDSAKEVTKRDSDEGPNVWGGWKWESNGDLFLNGAFFVESGDGGGPRPIYGHQPYEEVAASSYGYVLSMTSSAGALSCSPSRRC</sequence>
<feature type="domain" description="Pectate lyase" evidence="10">
    <location>
        <begin position="162"/>
        <end position="359"/>
    </location>
</feature>
<dbReference type="PANTHER" id="PTHR31683">
    <property type="entry name" value="PECTATE LYASE 18-RELATED"/>
    <property type="match status" value="1"/>
</dbReference>
<evidence type="ECO:0000256" key="1">
    <source>
        <dbReference type="ARBA" id="ARBA00000695"/>
    </source>
</evidence>
<keyword evidence="6 8" id="KW-0106">Calcium</keyword>
<dbReference type="Gene3D" id="2.160.20.10">
    <property type="entry name" value="Single-stranded right-handed beta-helix, Pectin lyase-like"/>
    <property type="match status" value="1"/>
</dbReference>
<evidence type="ECO:0000256" key="8">
    <source>
        <dbReference type="RuleBase" id="RU361123"/>
    </source>
</evidence>
<dbReference type="InterPro" id="IPR002022">
    <property type="entry name" value="Pec_lyase"/>
</dbReference>
<keyword evidence="7 8" id="KW-0456">Lyase</keyword>
<reference evidence="11" key="1">
    <citation type="submission" date="2021-08" db="EMBL/GenBank/DDBJ databases">
        <title>WGS assembly of Ceratopteris richardii.</title>
        <authorList>
            <person name="Marchant D.B."/>
            <person name="Chen G."/>
            <person name="Jenkins J."/>
            <person name="Shu S."/>
            <person name="Leebens-Mack J."/>
            <person name="Grimwood J."/>
            <person name="Schmutz J."/>
            <person name="Soltis P."/>
            <person name="Soltis D."/>
            <person name="Chen Z.-H."/>
        </authorList>
    </citation>
    <scope>NUCLEOTIDE SEQUENCE</scope>
    <source>
        <strain evidence="11">Whitten #5841</strain>
        <tissue evidence="11">Leaf</tissue>
    </source>
</reference>
<keyword evidence="4 8" id="KW-0479">Metal-binding</keyword>
<name>A0A8T2S8Z2_CERRI</name>
<dbReference type="PANTHER" id="PTHR31683:SF80">
    <property type="entry name" value="PECTATE LYASE 16-RELATED"/>
    <property type="match status" value="1"/>
</dbReference>
<comment type="caution">
    <text evidence="11">The sequence shown here is derived from an EMBL/GenBank/DDBJ whole genome shotgun (WGS) entry which is preliminary data.</text>
</comment>
<comment type="catalytic activity">
    <reaction evidence="1 8">
        <text>Eliminative cleavage of (1-&gt;4)-alpha-D-galacturonan to give oligosaccharides with 4-deoxy-alpha-D-galact-4-enuronosyl groups at their non-reducing ends.</text>
        <dbReference type="EC" id="4.2.2.2"/>
    </reaction>
</comment>
<evidence type="ECO:0000256" key="4">
    <source>
        <dbReference type="ARBA" id="ARBA00022723"/>
    </source>
</evidence>
<protein>
    <recommendedName>
        <fullName evidence="3 8">Pectate lyase</fullName>
        <ecNumber evidence="3 8">4.2.2.2</ecNumber>
    </recommendedName>
</protein>
<dbReference type="OMA" id="CASEGIC"/>
<dbReference type="InterPro" id="IPR012334">
    <property type="entry name" value="Pectin_lyas_fold"/>
</dbReference>
<keyword evidence="9" id="KW-0472">Membrane</keyword>
<keyword evidence="12" id="KW-1185">Reference proteome</keyword>